<dbReference type="EMBL" id="JAAMOB010000009">
    <property type="protein sequence ID" value="KAF4109367.1"/>
    <property type="molecule type" value="Genomic_DNA"/>
</dbReference>
<keyword evidence="4" id="KW-1185">Reference proteome</keyword>
<evidence type="ECO:0000259" key="2">
    <source>
        <dbReference type="Pfam" id="PF03299"/>
    </source>
</evidence>
<reference evidence="3 4" key="1">
    <citation type="submission" date="2020-04" db="EMBL/GenBank/DDBJ databases">
        <title>Chromosome-level genome assembly of a cyprinid fish Onychostoma macrolepis by integration of Nanopore Sequencing, Bionano and Hi-C technology.</title>
        <authorList>
            <person name="Wang D."/>
        </authorList>
    </citation>
    <scope>NUCLEOTIDE SEQUENCE [LARGE SCALE GENOMIC DNA]</scope>
    <source>
        <strain evidence="3">SWU-2019</strain>
        <tissue evidence="3">Muscle</tissue>
    </source>
</reference>
<name>A0A7J6CPW3_9TELE</name>
<accession>A0A7J6CPW3</accession>
<organism evidence="3 4">
    <name type="scientific">Onychostoma macrolepis</name>
    <dbReference type="NCBI Taxonomy" id="369639"/>
    <lineage>
        <taxon>Eukaryota</taxon>
        <taxon>Metazoa</taxon>
        <taxon>Chordata</taxon>
        <taxon>Craniata</taxon>
        <taxon>Vertebrata</taxon>
        <taxon>Euteleostomi</taxon>
        <taxon>Actinopterygii</taxon>
        <taxon>Neopterygii</taxon>
        <taxon>Teleostei</taxon>
        <taxon>Ostariophysi</taxon>
        <taxon>Cypriniformes</taxon>
        <taxon>Cyprinidae</taxon>
        <taxon>Acrossocheilinae</taxon>
        <taxon>Onychostoma</taxon>
    </lineage>
</organism>
<sequence length="183" mass="19647">MDSDAGHESEEVGASDGADCSPNNPTEDIKDIKVFGRLALAGQKKTQYVVSKEEIQRRIEGESMSSNVFRDLLGGRKNNLPEIVLTLPKKIKTKTSIFSALTEGEASDLAIGLTKSLCQNVSPELVRKDISDQSAEVTRTTLASVHANLQSGLDSTSPFSLLTHTFGPQAVDGVLGFIIESLK</sequence>
<proteinExistence type="predicted"/>
<feature type="region of interest" description="Disordered" evidence="1">
    <location>
        <begin position="1"/>
        <end position="26"/>
    </location>
</feature>
<comment type="caution">
    <text evidence="3">The sequence shown here is derived from an EMBL/GenBank/DDBJ whole genome shotgun (WGS) entry which is preliminary data.</text>
</comment>
<gene>
    <name evidence="3" type="ORF">G5714_010440</name>
</gene>
<evidence type="ECO:0000313" key="4">
    <source>
        <dbReference type="Proteomes" id="UP000579812"/>
    </source>
</evidence>
<protein>
    <recommendedName>
        <fullName evidence="2">Transcription factor AP-2 C-terminal domain-containing protein</fullName>
    </recommendedName>
</protein>
<dbReference type="Proteomes" id="UP000579812">
    <property type="component" value="Unassembled WGS sequence"/>
</dbReference>
<feature type="domain" description="Transcription factor AP-2 C-terminal" evidence="2">
    <location>
        <begin position="33"/>
        <end position="136"/>
    </location>
</feature>
<evidence type="ECO:0000313" key="3">
    <source>
        <dbReference type="EMBL" id="KAF4109367.1"/>
    </source>
</evidence>
<feature type="compositionally biased region" description="Basic and acidic residues" evidence="1">
    <location>
        <begin position="1"/>
        <end position="10"/>
    </location>
</feature>
<dbReference type="InterPro" id="IPR013854">
    <property type="entry name" value="TF_AP2_C"/>
</dbReference>
<dbReference type="Pfam" id="PF03299">
    <property type="entry name" value="TF_AP-2"/>
    <property type="match status" value="1"/>
</dbReference>
<evidence type="ECO:0000256" key="1">
    <source>
        <dbReference type="SAM" id="MobiDB-lite"/>
    </source>
</evidence>
<dbReference type="AlphaFoldDB" id="A0A7J6CPW3"/>